<feature type="compositionally biased region" description="Basic and acidic residues" evidence="1">
    <location>
        <begin position="31"/>
        <end position="41"/>
    </location>
</feature>
<proteinExistence type="predicted"/>
<dbReference type="EMBL" id="LAOA01000029">
    <property type="protein sequence ID" value="KJV76138.1"/>
    <property type="molecule type" value="Genomic_DNA"/>
</dbReference>
<reference evidence="2 3" key="1">
    <citation type="submission" date="2015-01" db="EMBL/GenBank/DDBJ databases">
        <title>Genome Sequencing of Rickettsiales.</title>
        <authorList>
            <person name="Daugherty S.C."/>
            <person name="Su Q."/>
            <person name="Abolude K."/>
            <person name="Beier-Sexton M."/>
            <person name="Carlyon J.A."/>
            <person name="Carter R."/>
            <person name="Day N.P."/>
            <person name="Dumler S.J."/>
            <person name="Dyachenko V."/>
            <person name="Godinez A."/>
            <person name="Kurtti T.J."/>
            <person name="Lichay M."/>
            <person name="Mullins K.E."/>
            <person name="Ott S."/>
            <person name="Pappas-Brown V."/>
            <person name="Paris D.H."/>
            <person name="Patel P."/>
            <person name="Richards A.L."/>
            <person name="Sadzewicz L."/>
            <person name="Sears K."/>
            <person name="Seidman D."/>
            <person name="Sengamalay N."/>
            <person name="Stenos J."/>
            <person name="Tallon L.J."/>
            <person name="Vincent G."/>
            <person name="Fraser C.M."/>
            <person name="Munderloh U."/>
            <person name="Dunning-Hotopp J.C."/>
        </authorList>
    </citation>
    <scope>NUCLEOTIDE SEQUENCE [LARGE SCALE GENOMIC DNA]</scope>
    <source>
        <strain evidence="2 3">TA716</strain>
    </source>
</reference>
<protein>
    <submittedName>
        <fullName evidence="2">Putative sta22 protein</fullName>
    </submittedName>
</protein>
<evidence type="ECO:0000313" key="2">
    <source>
        <dbReference type="EMBL" id="KJV76138.1"/>
    </source>
</evidence>
<feature type="region of interest" description="Disordered" evidence="1">
    <location>
        <begin position="1"/>
        <end position="56"/>
    </location>
</feature>
<gene>
    <name evidence="2" type="ORF">OTSTA716_0930</name>
</gene>
<feature type="compositionally biased region" description="Basic and acidic residues" evidence="1">
    <location>
        <begin position="1"/>
        <end position="12"/>
    </location>
</feature>
<evidence type="ECO:0000313" key="3">
    <source>
        <dbReference type="Proteomes" id="UP000033671"/>
    </source>
</evidence>
<dbReference type="PATRIC" id="fig|1359175.3.peg.1739"/>
<evidence type="ECO:0000256" key="1">
    <source>
        <dbReference type="SAM" id="MobiDB-lite"/>
    </source>
</evidence>
<dbReference type="AlphaFoldDB" id="A0A0F3P773"/>
<comment type="caution">
    <text evidence="2">The sequence shown here is derived from an EMBL/GenBank/DDBJ whole genome shotgun (WGS) entry which is preliminary data.</text>
</comment>
<feature type="compositionally biased region" description="Polar residues" evidence="1">
    <location>
        <begin position="17"/>
        <end position="27"/>
    </location>
</feature>
<accession>A0A0F3P773</accession>
<feature type="compositionally biased region" description="Low complexity" evidence="1">
    <location>
        <begin position="180"/>
        <end position="194"/>
    </location>
</feature>
<feature type="region of interest" description="Disordered" evidence="1">
    <location>
        <begin position="180"/>
        <end position="204"/>
    </location>
</feature>
<organism evidence="2 3">
    <name type="scientific">Orientia tsutsugamushi str. TA716</name>
    <dbReference type="NCBI Taxonomy" id="1359175"/>
    <lineage>
        <taxon>Bacteria</taxon>
        <taxon>Pseudomonadati</taxon>
        <taxon>Pseudomonadota</taxon>
        <taxon>Alphaproteobacteria</taxon>
        <taxon>Rickettsiales</taxon>
        <taxon>Rickettsiaceae</taxon>
        <taxon>Rickettsieae</taxon>
        <taxon>Orientia</taxon>
    </lineage>
</organism>
<dbReference type="NCBIfam" id="NF033389">
    <property type="entry name" value="scrub_typh_TSA22"/>
    <property type="match status" value="1"/>
</dbReference>
<dbReference type="Proteomes" id="UP000033671">
    <property type="component" value="Unassembled WGS sequence"/>
</dbReference>
<sequence length="204" mass="21955">MSKEATELKESMDQAMKSASQNSSISAEQKLQLENEKKELQEQISDITGKDEQSQQTTMEKLKEWMLKIKDFITSKDFTKLVDSAVQFVQTAVKVSAEMVQAFTGMKEKGIMGVAEGIQTVTTGLQNITQGVNNMIEAGEAAKKHFSSPGDKIKEIKEALGAEGLAKLQAASAGLQSNASIASPSASVSTPTAARTQHKDSIAR</sequence>
<name>A0A0F3P773_ORITS</name>
<dbReference type="RefSeq" id="WP_045917024.1">
    <property type="nucleotide sequence ID" value="NZ_LAOA01000029.1"/>
</dbReference>